<evidence type="ECO:0000313" key="19">
    <source>
        <dbReference type="Proteomes" id="UP000749559"/>
    </source>
</evidence>
<evidence type="ECO:0000256" key="6">
    <source>
        <dbReference type="ARBA" id="ARBA00031418"/>
    </source>
</evidence>
<evidence type="ECO:0000256" key="7">
    <source>
        <dbReference type="ARBA" id="ARBA00049406"/>
    </source>
</evidence>
<dbReference type="GO" id="GO:0005524">
    <property type="term" value="F:ATP binding"/>
    <property type="evidence" value="ECO:0007669"/>
    <property type="project" value="TreeGrafter"/>
</dbReference>
<dbReference type="EC" id="4.3.1.18" evidence="11"/>
<evidence type="ECO:0000256" key="1">
    <source>
        <dbReference type="ARBA" id="ARBA00001933"/>
    </source>
</evidence>
<keyword evidence="19" id="KW-1185">Reference proteome</keyword>
<dbReference type="Gene3D" id="3.40.50.1100">
    <property type="match status" value="2"/>
</dbReference>
<dbReference type="EMBL" id="CAIIXF020000008">
    <property type="protein sequence ID" value="CAH1793238.1"/>
    <property type="molecule type" value="Genomic_DNA"/>
</dbReference>
<evidence type="ECO:0000256" key="3">
    <source>
        <dbReference type="ARBA" id="ARBA00012093"/>
    </source>
</evidence>
<dbReference type="CDD" id="cd01562">
    <property type="entry name" value="Thr-dehyd"/>
    <property type="match status" value="1"/>
</dbReference>
<dbReference type="OrthoDB" id="4418812at2759"/>
<comment type="cofactor">
    <cofactor evidence="1">
        <name>pyridoxal 5'-phosphate</name>
        <dbReference type="ChEBI" id="CHEBI:597326"/>
    </cofactor>
</comment>
<dbReference type="InterPro" id="IPR001926">
    <property type="entry name" value="TrpB-like_PALP"/>
</dbReference>
<evidence type="ECO:0000256" key="15">
    <source>
        <dbReference type="ARBA" id="ARBA00081060"/>
    </source>
</evidence>
<dbReference type="PANTHER" id="PTHR43050:SF1">
    <property type="entry name" value="SERINE RACEMASE"/>
    <property type="match status" value="1"/>
</dbReference>
<evidence type="ECO:0000256" key="10">
    <source>
        <dbReference type="ARBA" id="ARBA00056426"/>
    </source>
</evidence>
<dbReference type="SUPFAM" id="SSF53686">
    <property type="entry name" value="Tryptophan synthase beta subunit-like PLP-dependent enzymes"/>
    <property type="match status" value="1"/>
</dbReference>
<organism evidence="18 19">
    <name type="scientific">Owenia fusiformis</name>
    <name type="common">Polychaete worm</name>
    <dbReference type="NCBI Taxonomy" id="6347"/>
    <lineage>
        <taxon>Eukaryota</taxon>
        <taxon>Metazoa</taxon>
        <taxon>Spiralia</taxon>
        <taxon>Lophotrochozoa</taxon>
        <taxon>Annelida</taxon>
        <taxon>Polychaeta</taxon>
        <taxon>Sedentaria</taxon>
        <taxon>Canalipalpata</taxon>
        <taxon>Sabellida</taxon>
        <taxon>Oweniida</taxon>
        <taxon>Oweniidae</taxon>
        <taxon>Owenia</taxon>
    </lineage>
</organism>
<dbReference type="GO" id="GO:0070179">
    <property type="term" value="P:D-serine biosynthetic process"/>
    <property type="evidence" value="ECO:0007669"/>
    <property type="project" value="TreeGrafter"/>
</dbReference>
<dbReference type="AlphaFoldDB" id="A0A8J1Y5B3"/>
<evidence type="ECO:0000256" key="13">
    <source>
        <dbReference type="ARBA" id="ARBA00070760"/>
    </source>
</evidence>
<dbReference type="PANTHER" id="PTHR43050">
    <property type="entry name" value="SERINE / THREONINE RACEMASE FAMILY MEMBER"/>
    <property type="match status" value="1"/>
</dbReference>
<protein>
    <recommendedName>
        <fullName evidence="13">Serine racemase</fullName>
        <ecNumber evidence="3">4.3.1.17</ecNumber>
        <ecNumber evidence="11">4.3.1.18</ecNumber>
        <ecNumber evidence="12">5.1.1.18</ecNumber>
    </recommendedName>
    <alternativeName>
        <fullName evidence="14">D-serine ammonia-lyase</fullName>
    </alternativeName>
    <alternativeName>
        <fullName evidence="16">D-serine dehydratase</fullName>
    </alternativeName>
    <alternativeName>
        <fullName evidence="15">L-serine ammonia-lyase</fullName>
    </alternativeName>
    <alternativeName>
        <fullName evidence="6">L-serine dehydratase</fullName>
    </alternativeName>
</protein>
<feature type="domain" description="Tryptophan synthase beta chain-like PALP" evidence="17">
    <location>
        <begin position="20"/>
        <end position="315"/>
    </location>
</feature>
<sequence length="325" mass="35534">EIMSFPVTLEDVNEAHERIAKHIHRTPVFTCETIDNIVQRNVFFKAENLQKTGSFKPRGALNSILKLKEENSNVAGVVTHSSGNHGMAVAWAARKAGIPCTVVVARGTPEVKIQAIKGYGADLVICEPSPTSRVETCDLIAKEKGYFIVHSYDSYNTIAGQGTMAVEFLEEVPELDAILVAISGGGMTAGVAVAAKAIKPNIKIFAVEAYGKELEPCLKANTRLWRNPPQFIDTIAEGIRIQQVGHKTFPIVCELVEKQVFTVTDDEMVEAMKFTWQRMKLMIEASSAAGVHAVMSEQMRQLDPSLKNIGVILCGGNVDVNNLPW</sequence>
<dbReference type="GO" id="GO:0030378">
    <property type="term" value="F:serine racemase activity"/>
    <property type="evidence" value="ECO:0007669"/>
    <property type="project" value="UniProtKB-EC"/>
</dbReference>
<dbReference type="Pfam" id="PF00291">
    <property type="entry name" value="PALP"/>
    <property type="match status" value="1"/>
</dbReference>
<comment type="function">
    <text evidence="10">Catalyzes the synthesis of D-serine from L-serine. D-serine is a key coagonist with glutamate at NMDA receptors. Has dehydratase activity towards both L-serine and D-serine.</text>
</comment>
<dbReference type="EC" id="5.1.1.18" evidence="12"/>
<dbReference type="GO" id="GO:0006563">
    <property type="term" value="P:L-serine metabolic process"/>
    <property type="evidence" value="ECO:0007669"/>
    <property type="project" value="UniProtKB-ARBA"/>
</dbReference>
<reference evidence="18" key="1">
    <citation type="submission" date="2022-03" db="EMBL/GenBank/DDBJ databases">
        <authorList>
            <person name="Martin C."/>
        </authorList>
    </citation>
    <scope>NUCLEOTIDE SEQUENCE</scope>
</reference>
<evidence type="ECO:0000256" key="5">
    <source>
        <dbReference type="ARBA" id="ARBA00023239"/>
    </source>
</evidence>
<comment type="caution">
    <text evidence="18">The sequence shown here is derived from an EMBL/GenBank/DDBJ whole genome shotgun (WGS) entry which is preliminary data.</text>
</comment>
<evidence type="ECO:0000256" key="16">
    <source>
        <dbReference type="ARBA" id="ARBA00081761"/>
    </source>
</evidence>
<keyword evidence="4" id="KW-0663">Pyridoxal phosphate</keyword>
<dbReference type="EC" id="4.3.1.17" evidence="3"/>
<dbReference type="GO" id="GO:0008721">
    <property type="term" value="F:D-serine ammonia-lyase activity"/>
    <property type="evidence" value="ECO:0007669"/>
    <property type="project" value="UniProtKB-EC"/>
</dbReference>
<dbReference type="GO" id="GO:0003941">
    <property type="term" value="F:L-serine ammonia-lyase activity"/>
    <property type="evidence" value="ECO:0007669"/>
    <property type="project" value="UniProtKB-EC"/>
</dbReference>
<comment type="catalytic activity">
    <reaction evidence="9">
        <text>L-serine = D-serine</text>
        <dbReference type="Rhea" id="RHEA:10980"/>
        <dbReference type="ChEBI" id="CHEBI:33384"/>
        <dbReference type="ChEBI" id="CHEBI:35247"/>
        <dbReference type="EC" id="5.1.1.18"/>
    </reaction>
</comment>
<evidence type="ECO:0000313" key="18">
    <source>
        <dbReference type="EMBL" id="CAH1793238.1"/>
    </source>
</evidence>
<gene>
    <name evidence="18" type="ORF">OFUS_LOCUS18116</name>
</gene>
<accession>A0A8J1Y5B3</accession>
<dbReference type="GO" id="GO:0030170">
    <property type="term" value="F:pyridoxal phosphate binding"/>
    <property type="evidence" value="ECO:0007669"/>
    <property type="project" value="TreeGrafter"/>
</dbReference>
<evidence type="ECO:0000256" key="8">
    <source>
        <dbReference type="ARBA" id="ARBA00050422"/>
    </source>
</evidence>
<dbReference type="GO" id="GO:0000287">
    <property type="term" value="F:magnesium ion binding"/>
    <property type="evidence" value="ECO:0007669"/>
    <property type="project" value="TreeGrafter"/>
</dbReference>
<comment type="similarity">
    <text evidence="2">Belongs to the serine/threonine dehydratase family.</text>
</comment>
<evidence type="ECO:0000256" key="2">
    <source>
        <dbReference type="ARBA" id="ARBA00010869"/>
    </source>
</evidence>
<keyword evidence="5" id="KW-0456">Lyase</keyword>
<dbReference type="FunFam" id="3.40.50.1100:FF:000041">
    <property type="entry name" value="Threonine ammonia-lyase, variant"/>
    <property type="match status" value="1"/>
</dbReference>
<dbReference type="GO" id="GO:0018114">
    <property type="term" value="F:threonine racemase activity"/>
    <property type="evidence" value="ECO:0007669"/>
    <property type="project" value="TreeGrafter"/>
</dbReference>
<evidence type="ECO:0000256" key="4">
    <source>
        <dbReference type="ARBA" id="ARBA00022898"/>
    </source>
</evidence>
<dbReference type="InterPro" id="IPR036052">
    <property type="entry name" value="TrpB-like_PALP_sf"/>
</dbReference>
<name>A0A8J1Y5B3_OWEFU</name>
<dbReference type="Proteomes" id="UP000749559">
    <property type="component" value="Unassembled WGS sequence"/>
</dbReference>
<comment type="catalytic activity">
    <reaction evidence="8">
        <text>D-serine = pyruvate + NH4(+)</text>
        <dbReference type="Rhea" id="RHEA:13977"/>
        <dbReference type="ChEBI" id="CHEBI:15361"/>
        <dbReference type="ChEBI" id="CHEBI:28938"/>
        <dbReference type="ChEBI" id="CHEBI:35247"/>
        <dbReference type="EC" id="4.3.1.18"/>
    </reaction>
</comment>
<evidence type="ECO:0000256" key="11">
    <source>
        <dbReference type="ARBA" id="ARBA00066349"/>
    </source>
</evidence>
<evidence type="ECO:0000256" key="12">
    <source>
        <dbReference type="ARBA" id="ARBA00066592"/>
    </source>
</evidence>
<comment type="catalytic activity">
    <reaction evidence="7">
        <text>L-serine = pyruvate + NH4(+)</text>
        <dbReference type="Rhea" id="RHEA:19169"/>
        <dbReference type="ChEBI" id="CHEBI:15361"/>
        <dbReference type="ChEBI" id="CHEBI:28938"/>
        <dbReference type="ChEBI" id="CHEBI:33384"/>
        <dbReference type="EC" id="4.3.1.17"/>
    </reaction>
</comment>
<evidence type="ECO:0000256" key="14">
    <source>
        <dbReference type="ARBA" id="ARBA00076108"/>
    </source>
</evidence>
<evidence type="ECO:0000256" key="9">
    <source>
        <dbReference type="ARBA" id="ARBA00051769"/>
    </source>
</evidence>
<proteinExistence type="inferred from homology"/>
<feature type="non-terminal residue" evidence="18">
    <location>
        <position position="1"/>
    </location>
</feature>
<evidence type="ECO:0000259" key="17">
    <source>
        <dbReference type="Pfam" id="PF00291"/>
    </source>
</evidence>